<evidence type="ECO:0000256" key="1">
    <source>
        <dbReference type="SAM" id="MobiDB-lite"/>
    </source>
</evidence>
<gene>
    <name evidence="2" type="ORF">DC041_0009060</name>
</gene>
<feature type="compositionally biased region" description="Basic and acidic residues" evidence="1">
    <location>
        <begin position="223"/>
        <end position="242"/>
    </location>
</feature>
<accession>A0A430Q1D2</accession>
<proteinExistence type="predicted"/>
<feature type="region of interest" description="Disordered" evidence="1">
    <location>
        <begin position="134"/>
        <end position="242"/>
    </location>
</feature>
<sequence>MVSTFVAQESESSSRTVVVLKAVSTVLNVFERWTTNYLYNVTRLRLHLNSAIGSAFHGGRSSGRGSFRRRSSPRHSNRDSSYNGHRHADYDQFSSFHSSEIASAVTASGYPYGVSGYQSVLPFLPSTEFIRSLQSQSRRRSSPGRIQFPVNQRGHSPISRRRSRSPLGVPVGRPRGRSPLEYNGRSMSRHLDMRGRGGYSDFSRSRIPRGPRTTYSPPFVREINGRHDESRGRRGRDDRRRR</sequence>
<feature type="region of interest" description="Disordered" evidence="1">
    <location>
        <begin position="57"/>
        <end position="86"/>
    </location>
</feature>
<comment type="caution">
    <text evidence="2">The sequence shown here is derived from an EMBL/GenBank/DDBJ whole genome shotgun (WGS) entry which is preliminary data.</text>
</comment>
<evidence type="ECO:0000313" key="2">
    <source>
        <dbReference type="EMBL" id="RTG81492.1"/>
    </source>
</evidence>
<feature type="compositionally biased region" description="Basic residues" evidence="1">
    <location>
        <begin position="66"/>
        <end position="75"/>
    </location>
</feature>
<dbReference type="Proteomes" id="UP000290809">
    <property type="component" value="Unassembled WGS sequence"/>
</dbReference>
<protein>
    <submittedName>
        <fullName evidence="2">Uncharacterized protein</fullName>
    </submittedName>
</protein>
<reference evidence="2 3" key="1">
    <citation type="journal article" date="2019" name="PLoS Pathog.">
        <title>Genome sequence of the bovine parasite Schistosoma bovis Tanzania.</title>
        <authorList>
            <person name="Oey H."/>
            <person name="Zakrzewski M."/>
            <person name="Gobert G."/>
            <person name="Gravermann K."/>
            <person name="Stoye J."/>
            <person name="Jones M."/>
            <person name="Mcmanus D."/>
            <person name="Krause L."/>
        </authorList>
    </citation>
    <scope>NUCLEOTIDE SEQUENCE [LARGE SCALE GENOMIC DNA]</scope>
    <source>
        <strain evidence="2 3">TAN1997</strain>
    </source>
</reference>
<organism evidence="2 3">
    <name type="scientific">Schistosoma bovis</name>
    <name type="common">Blood fluke</name>
    <dbReference type="NCBI Taxonomy" id="6184"/>
    <lineage>
        <taxon>Eukaryota</taxon>
        <taxon>Metazoa</taxon>
        <taxon>Spiralia</taxon>
        <taxon>Lophotrochozoa</taxon>
        <taxon>Platyhelminthes</taxon>
        <taxon>Trematoda</taxon>
        <taxon>Digenea</taxon>
        <taxon>Strigeidida</taxon>
        <taxon>Schistosomatoidea</taxon>
        <taxon>Schistosomatidae</taxon>
        <taxon>Schistosoma</taxon>
    </lineage>
</organism>
<dbReference type="EMBL" id="QMKO01003333">
    <property type="protein sequence ID" value="RTG81492.1"/>
    <property type="molecule type" value="Genomic_DNA"/>
</dbReference>
<name>A0A430Q1D2_SCHBO</name>
<evidence type="ECO:0000313" key="3">
    <source>
        <dbReference type="Proteomes" id="UP000290809"/>
    </source>
</evidence>
<dbReference type="STRING" id="6184.A0A430Q1D2"/>
<keyword evidence="3" id="KW-1185">Reference proteome</keyword>
<dbReference type="AlphaFoldDB" id="A0A430Q1D2"/>